<reference evidence="3 4" key="1">
    <citation type="submission" date="2024-10" db="EMBL/GenBank/DDBJ databases">
        <authorList>
            <person name="Deangelis K."/>
            <person name="Huntemann M."/>
            <person name="Clum A."/>
            <person name="Wang J."/>
            <person name="Palaniappan K."/>
            <person name="Ritter S."/>
            <person name="Chen I.-M."/>
            <person name="Stamatis D."/>
            <person name="Reddy T."/>
            <person name="O'Malley R."/>
            <person name="Daum C."/>
            <person name="Ng V."/>
            <person name="Ivanova N."/>
            <person name="Kyrpides N."/>
            <person name="Woyke T."/>
        </authorList>
    </citation>
    <scope>NUCLEOTIDE SEQUENCE [LARGE SCALE GENOMIC DNA]</scope>
    <source>
        <strain evidence="3 4">GAS97</strain>
    </source>
</reference>
<reference evidence="3 4" key="2">
    <citation type="submission" date="2024-11" db="EMBL/GenBank/DDBJ databases">
        <title>Using genomics to understand microbial adaptation to soil warming.</title>
        <authorList>
            <person name="Deangelis K.M. PhD."/>
        </authorList>
    </citation>
    <scope>NUCLEOTIDE SEQUENCE [LARGE SCALE GENOMIC DNA]</scope>
    <source>
        <strain evidence="3 4">GAS97</strain>
    </source>
</reference>
<dbReference type="PANTHER" id="PTHR43477">
    <property type="entry name" value="DIHYDROANTICAPSIN 7-DEHYDROGENASE"/>
    <property type="match status" value="1"/>
</dbReference>
<gene>
    <name evidence="3" type="ORF">ABH943_006861</name>
</gene>
<organism evidence="3 4">
    <name type="scientific">Caballeronia udeis</name>
    <dbReference type="NCBI Taxonomy" id="1232866"/>
    <lineage>
        <taxon>Bacteria</taxon>
        <taxon>Pseudomonadati</taxon>
        <taxon>Pseudomonadota</taxon>
        <taxon>Betaproteobacteria</taxon>
        <taxon>Burkholderiales</taxon>
        <taxon>Burkholderiaceae</taxon>
        <taxon>Caballeronia</taxon>
    </lineage>
</organism>
<evidence type="ECO:0000256" key="1">
    <source>
        <dbReference type="ARBA" id="ARBA00006484"/>
    </source>
</evidence>
<dbReference type="PANTHER" id="PTHR43477:SF1">
    <property type="entry name" value="DIHYDROANTICAPSIN 7-DEHYDROGENASE"/>
    <property type="match status" value="1"/>
</dbReference>
<dbReference type="InterPro" id="IPR036291">
    <property type="entry name" value="NAD(P)-bd_dom_sf"/>
</dbReference>
<dbReference type="SUPFAM" id="SSF51735">
    <property type="entry name" value="NAD(P)-binding Rossmann-fold domains"/>
    <property type="match status" value="1"/>
</dbReference>
<dbReference type="PRINTS" id="PR00081">
    <property type="entry name" value="GDHRDH"/>
</dbReference>
<proteinExistence type="inferred from homology"/>
<evidence type="ECO:0000313" key="4">
    <source>
        <dbReference type="Proteomes" id="UP001620514"/>
    </source>
</evidence>
<dbReference type="CDD" id="cd05233">
    <property type="entry name" value="SDR_c"/>
    <property type="match status" value="1"/>
</dbReference>
<keyword evidence="2" id="KW-0560">Oxidoreductase</keyword>
<comment type="similarity">
    <text evidence="1">Belongs to the short-chain dehydrogenases/reductases (SDR) family.</text>
</comment>
<evidence type="ECO:0000256" key="2">
    <source>
        <dbReference type="ARBA" id="ARBA00023002"/>
    </source>
</evidence>
<dbReference type="Pfam" id="PF13561">
    <property type="entry name" value="adh_short_C2"/>
    <property type="match status" value="1"/>
</dbReference>
<keyword evidence="4" id="KW-1185">Reference proteome</keyword>
<name>A0ABW8MT08_9BURK</name>
<dbReference type="Gene3D" id="3.40.50.720">
    <property type="entry name" value="NAD(P)-binding Rossmann-like Domain"/>
    <property type="match status" value="1"/>
</dbReference>
<dbReference type="Proteomes" id="UP001620514">
    <property type="component" value="Unassembled WGS sequence"/>
</dbReference>
<comment type="caution">
    <text evidence="3">The sequence shown here is derived from an EMBL/GenBank/DDBJ whole genome shotgun (WGS) entry which is preliminary data.</text>
</comment>
<sequence length="242" mass="25692">MGKLQGKVAVITGGSTGIGLASAQLFVNEGAYVFITGRRQKELDEAVKTIGRNVTGIQGDVANLDDLDRLYETVAKKGRVDIVFANAGFGAFASLDKMTEEHFDGLFNTNVKGALFTVQKALPFLNDGGSIILTGSVASVKGTPGFWVYGATKAAIRNFVRAWTVELKDRRIRSNVLSPGPTETPAVDQQPADAMARIVSTIPMGRMGTSEEIAKAALFLASDDSSFVTGIELFVDGGRAQI</sequence>
<dbReference type="InterPro" id="IPR002347">
    <property type="entry name" value="SDR_fam"/>
</dbReference>
<dbReference type="InterPro" id="IPR051122">
    <property type="entry name" value="SDR_DHRS6-like"/>
</dbReference>
<dbReference type="PRINTS" id="PR00080">
    <property type="entry name" value="SDRFAMILY"/>
</dbReference>
<accession>A0ABW8MT08</accession>
<protein>
    <submittedName>
        <fullName evidence="3">NAD(P)-dependent dehydrogenase (Short-subunit alcohol dehydrogenase family)</fullName>
    </submittedName>
</protein>
<dbReference type="EMBL" id="JBIYDN010000029">
    <property type="protein sequence ID" value="MFK4446829.1"/>
    <property type="molecule type" value="Genomic_DNA"/>
</dbReference>
<evidence type="ECO:0000313" key="3">
    <source>
        <dbReference type="EMBL" id="MFK4446829.1"/>
    </source>
</evidence>
<dbReference type="RefSeq" id="WP_404611977.1">
    <property type="nucleotide sequence ID" value="NZ_JBIYDN010000029.1"/>
</dbReference>